<dbReference type="InterPro" id="IPR025615">
    <property type="entry name" value="TILa_dom"/>
</dbReference>
<dbReference type="GO" id="GO:0031012">
    <property type="term" value="C:extracellular matrix"/>
    <property type="evidence" value="ECO:0007669"/>
    <property type="project" value="TreeGrafter"/>
</dbReference>
<dbReference type="PANTHER" id="PTHR11339:SF374">
    <property type="entry name" value="ZONADHESIN"/>
    <property type="match status" value="1"/>
</dbReference>
<feature type="domain" description="VWFD" evidence="4">
    <location>
        <begin position="801"/>
        <end position="992"/>
    </location>
</feature>
<evidence type="ECO:0000256" key="1">
    <source>
        <dbReference type="ARBA" id="ARBA00022737"/>
    </source>
</evidence>
<protein>
    <recommendedName>
        <fullName evidence="4">VWFD domain-containing protein</fullName>
    </recommendedName>
</protein>
<evidence type="ECO:0000256" key="3">
    <source>
        <dbReference type="ARBA" id="ARBA00023180"/>
    </source>
</evidence>
<reference evidence="5" key="1">
    <citation type="submission" date="2021-01" db="EMBL/GenBank/DDBJ databases">
        <authorList>
            <person name="Zahm M."/>
            <person name="Roques C."/>
            <person name="Cabau C."/>
            <person name="Klopp C."/>
            <person name="Donnadieu C."/>
            <person name="Jouanno E."/>
            <person name="Lampietro C."/>
            <person name="Louis A."/>
            <person name="Herpin A."/>
            <person name="Echchiki A."/>
            <person name="Berthelot C."/>
            <person name="Parey E."/>
            <person name="Roest-Crollius H."/>
            <person name="Braasch I."/>
            <person name="Postlethwait J."/>
            <person name="Bobe J."/>
            <person name="Montfort J."/>
            <person name="Bouchez O."/>
            <person name="Begum T."/>
            <person name="Mejri S."/>
            <person name="Adams A."/>
            <person name="Chen W.-J."/>
            <person name="Guiguen Y."/>
        </authorList>
    </citation>
    <scope>NUCLEOTIDE SEQUENCE</scope>
    <source>
        <tissue evidence="5">Blood</tissue>
    </source>
</reference>
<dbReference type="Pfam" id="PF12714">
    <property type="entry name" value="TILa"/>
    <property type="match status" value="3"/>
</dbReference>
<dbReference type="InterPro" id="IPR001846">
    <property type="entry name" value="VWF_type-D"/>
</dbReference>
<dbReference type="Pfam" id="PF01826">
    <property type="entry name" value="TIL"/>
    <property type="match status" value="3"/>
</dbReference>
<comment type="caution">
    <text evidence="5">The sequence shown here is derived from an EMBL/GenBank/DDBJ whole genome shotgun (WGS) entry which is preliminary data.</text>
</comment>
<dbReference type="Pfam" id="PF00094">
    <property type="entry name" value="VWD"/>
    <property type="match status" value="4"/>
</dbReference>
<sequence length="1371" mass="151327">MKGDIATCIKKPPPVKMGTCWVMGDPHYRTFDGQYFNFMGNCTYTMAKNCQIDKEHPAFEVEAKNDNRGNTQVTSVSKVIVKVYGHVIEMIRGDLGLVRLDYQDWSLPINLDKGKVTLVNSGLSALLETDFGLTVQYDWEQYLVVTVPGSYAGKVCGLCGNFNGKKDDDMTTPMGSKASNVVALGKSWRVHSAEGDSHCRDECTGKCANCKSSFLGHLGAEFFCSILTVLMKGPFRSCHAVIDPSIFHDICMYDFCMGDGVRKYLCDSLQVYTDACQRAGIEVYNWRRLARCPDPKCQEHSHYELCGNACPATCENPHAPSKCKSHCVETCACDPGYLLSGNKCVPSSQCGCKYEGRYVLPNQSFWGNNDCTKNCTCNPTSGKVECRDTVCPSGKQCQVVDGLRDCYPMSYATCLATGDPHYLTFDGHRYNLPGTCVYQMAGVCSKNINLEPFDILVQNHVQNNRVGSVTKLVEVKVYEQSIVITKQYRKHVVMVNGEIMNLPINLLDKRVLVYKSGLYAVIKTNFGLKVYFDWNSVVIVNVPNTYEGAMCGLCGNYNNKPQDDMKMKDGKVAPTVKELGESWRVAKIPGCVDGCRGPCPDCDITQLEQYKTNEYCGLLNDPKGPFRKCHAVWDPSHLVQDCLYDVCLYKGKNNMQCNILAAYTSICQKQGVEVEDWRNLTKCSFPCQKNSHYEICASGCPATCATLAPPVGCKSPCMEDCVCDEGYILSGDKCVPFSKCGCTLEGKYYKIGQTFYPHGKCEEECTCNDDGMVDCKKFTCGPHERCKVKNGQRGCYPFGSGNCSIYGDPHYRTFDNSTYDFQGTCTYTVSKACHLEGTRLKPFSVVVENENWNGVIDFKADTPPVNVSVARSVAVQVYGYTLILRKNQIGSIMVNGILYTLPMELNNGAVKAYEHGFQDVIETDFGLKVTYDLVFKVTVTVPGNYRGKTCGLCGNFNDDASDELQMPDGKITKSMKDFGAAWKVSTPDVVCDDGCSGNICPQCEEKKKHLFEKDCAMINDKHGPLAACHDVLDPASYFRDCVFDVCMGDGNRKILCSSIDAYVSDCQKLGVKINNWRTSTFCPRSCPANSHYETCAKTCDSPCPGLMSIVQCPADCAEGCTCNDGFYFNGTGCVALDQCSCYFGGRTYKPREILILDNCQLKCTCQENGEVECDLMECKPDEVCGVKNGVEGCYPRQCQVEAGGVFTLFDGMGGTVTAMGAYEIVSVCDQGLAAEWFRVVVDVRRCGKTGRASITSVYVFFEDMLVSVNENHETWVNGRKLSLPKTLKGDITVKTSEKVVVIEKRSGLHVSYSLNQEISVTVGAHLTDKVCGACGKVDASSVFAHGKATNIQDFQAYMNIWKALDFSHCGL</sequence>
<name>A0A8T3DZU9_9TELE</name>
<dbReference type="SMART" id="SM00832">
    <property type="entry name" value="C8"/>
    <property type="match status" value="3"/>
</dbReference>
<feature type="domain" description="VWFD" evidence="4">
    <location>
        <begin position="18"/>
        <end position="200"/>
    </location>
</feature>
<keyword evidence="6" id="KW-1185">Reference proteome</keyword>
<dbReference type="SMART" id="SM00216">
    <property type="entry name" value="VWD"/>
    <property type="match status" value="4"/>
</dbReference>
<dbReference type="InterPro" id="IPR014853">
    <property type="entry name" value="VWF/SSPO/ZAN-like_Cys-rich_dom"/>
</dbReference>
<dbReference type="CDD" id="cd19941">
    <property type="entry name" value="TIL"/>
    <property type="match status" value="3"/>
</dbReference>
<dbReference type="GO" id="GO:0005615">
    <property type="term" value="C:extracellular space"/>
    <property type="evidence" value="ECO:0007669"/>
    <property type="project" value="TreeGrafter"/>
</dbReference>
<dbReference type="FunFam" id="2.10.25.10:FF:000055">
    <property type="entry name" value="alpha-tectorin isoform X1"/>
    <property type="match status" value="2"/>
</dbReference>
<keyword evidence="3" id="KW-0325">Glycoprotein</keyword>
<evidence type="ECO:0000259" key="4">
    <source>
        <dbReference type="PROSITE" id="PS51233"/>
    </source>
</evidence>
<dbReference type="InterPro" id="IPR002919">
    <property type="entry name" value="TIL_dom"/>
</dbReference>
<dbReference type="PROSITE" id="PS51233">
    <property type="entry name" value="VWFD"/>
    <property type="match status" value="4"/>
</dbReference>
<gene>
    <name evidence="5" type="ORF">AGOR_G00034930</name>
</gene>
<dbReference type="SMART" id="SM00215">
    <property type="entry name" value="VWC_out"/>
    <property type="match status" value="3"/>
</dbReference>
<dbReference type="Gene3D" id="2.10.25.10">
    <property type="entry name" value="Laminin"/>
    <property type="match status" value="3"/>
</dbReference>
<dbReference type="InterPro" id="IPR050780">
    <property type="entry name" value="Mucin_vWF_Thrombospondin_sf"/>
</dbReference>
<dbReference type="OrthoDB" id="6236007at2759"/>
<evidence type="ECO:0000313" key="6">
    <source>
        <dbReference type="Proteomes" id="UP000829720"/>
    </source>
</evidence>
<dbReference type="Pfam" id="PF08742">
    <property type="entry name" value="C8"/>
    <property type="match status" value="3"/>
</dbReference>
<dbReference type="EMBL" id="JAERUA010000003">
    <property type="protein sequence ID" value="KAI1901486.1"/>
    <property type="molecule type" value="Genomic_DNA"/>
</dbReference>
<dbReference type="InterPro" id="IPR036084">
    <property type="entry name" value="Ser_inhib-like_sf"/>
</dbReference>
<dbReference type="SUPFAM" id="SSF57567">
    <property type="entry name" value="Serine protease inhibitors"/>
    <property type="match status" value="3"/>
</dbReference>
<dbReference type="InterPro" id="IPR001007">
    <property type="entry name" value="VWF_dom"/>
</dbReference>
<accession>A0A8T3DZU9</accession>
<feature type="domain" description="VWFD" evidence="4">
    <location>
        <begin position="412"/>
        <end position="592"/>
    </location>
</feature>
<keyword evidence="2" id="KW-1015">Disulfide bond</keyword>
<evidence type="ECO:0000256" key="2">
    <source>
        <dbReference type="ARBA" id="ARBA00023157"/>
    </source>
</evidence>
<dbReference type="PANTHER" id="PTHR11339">
    <property type="entry name" value="EXTRACELLULAR MATRIX GLYCOPROTEIN RELATED"/>
    <property type="match status" value="1"/>
</dbReference>
<feature type="domain" description="VWFD" evidence="4">
    <location>
        <begin position="1196"/>
        <end position="1370"/>
    </location>
</feature>
<keyword evidence="1" id="KW-0677">Repeat</keyword>
<proteinExistence type="predicted"/>
<evidence type="ECO:0000313" key="5">
    <source>
        <dbReference type="EMBL" id="KAI1901486.1"/>
    </source>
</evidence>
<dbReference type="Proteomes" id="UP000829720">
    <property type="component" value="Unassembled WGS sequence"/>
</dbReference>
<organism evidence="5 6">
    <name type="scientific">Albula goreensis</name>
    <dbReference type="NCBI Taxonomy" id="1534307"/>
    <lineage>
        <taxon>Eukaryota</taxon>
        <taxon>Metazoa</taxon>
        <taxon>Chordata</taxon>
        <taxon>Craniata</taxon>
        <taxon>Vertebrata</taxon>
        <taxon>Euteleostomi</taxon>
        <taxon>Actinopterygii</taxon>
        <taxon>Neopterygii</taxon>
        <taxon>Teleostei</taxon>
        <taxon>Albuliformes</taxon>
        <taxon>Albulidae</taxon>
        <taxon>Albula</taxon>
    </lineage>
</organism>